<organism evidence="1 2">
    <name type="scientific">Frondihabitans peucedani</name>
    <dbReference type="NCBI Taxonomy" id="598626"/>
    <lineage>
        <taxon>Bacteria</taxon>
        <taxon>Bacillati</taxon>
        <taxon>Actinomycetota</taxon>
        <taxon>Actinomycetes</taxon>
        <taxon>Micrococcales</taxon>
        <taxon>Microbacteriaceae</taxon>
        <taxon>Frondihabitans</taxon>
    </lineage>
</organism>
<keyword evidence="2" id="KW-1185">Reference proteome</keyword>
<sequence length="114" mass="12722">MQQLFYAGDHFLVADSICQGVLQYCRVLGNAGKADVITVPYAETDGTRSSVHLLVGPASQIYSVPVRADVPDPEDDRILRWLQDATAKLEPDNHPSPFADEAFYDDEWWTVPDL</sequence>
<dbReference type="RefSeq" id="WP_344798601.1">
    <property type="nucleotide sequence ID" value="NZ_BAABAU010000012.1"/>
</dbReference>
<protein>
    <submittedName>
        <fullName evidence="1">Uncharacterized protein</fullName>
    </submittedName>
</protein>
<evidence type="ECO:0000313" key="1">
    <source>
        <dbReference type="EMBL" id="GAA4267881.1"/>
    </source>
</evidence>
<proteinExistence type="predicted"/>
<name>A0ABP8E732_9MICO</name>
<accession>A0ABP8E732</accession>
<dbReference type="Proteomes" id="UP001501594">
    <property type="component" value="Unassembled WGS sequence"/>
</dbReference>
<dbReference type="EMBL" id="BAABAU010000012">
    <property type="protein sequence ID" value="GAA4267881.1"/>
    <property type="molecule type" value="Genomic_DNA"/>
</dbReference>
<reference evidence="2" key="1">
    <citation type="journal article" date="2019" name="Int. J. Syst. Evol. Microbiol.">
        <title>The Global Catalogue of Microorganisms (GCM) 10K type strain sequencing project: providing services to taxonomists for standard genome sequencing and annotation.</title>
        <authorList>
            <consortium name="The Broad Institute Genomics Platform"/>
            <consortium name="The Broad Institute Genome Sequencing Center for Infectious Disease"/>
            <person name="Wu L."/>
            <person name="Ma J."/>
        </authorList>
    </citation>
    <scope>NUCLEOTIDE SEQUENCE [LARGE SCALE GENOMIC DNA]</scope>
    <source>
        <strain evidence="2">JCM 17442</strain>
    </source>
</reference>
<gene>
    <name evidence="1" type="ORF">GCM10022256_34930</name>
</gene>
<evidence type="ECO:0000313" key="2">
    <source>
        <dbReference type="Proteomes" id="UP001501594"/>
    </source>
</evidence>
<comment type="caution">
    <text evidence="1">The sequence shown here is derived from an EMBL/GenBank/DDBJ whole genome shotgun (WGS) entry which is preliminary data.</text>
</comment>